<reference evidence="3 4" key="1">
    <citation type="journal article" date="2010" name="Nature">
        <title>Genome sequence of the palaeopolyploid soybean.</title>
        <authorList>
            <person name="Schmutz J."/>
            <person name="Cannon S.B."/>
            <person name="Schlueter J."/>
            <person name="Ma J."/>
            <person name="Mitros T."/>
            <person name="Nelson W."/>
            <person name="Hyten D.L."/>
            <person name="Song Q."/>
            <person name="Thelen J.J."/>
            <person name="Cheng J."/>
            <person name="Xu D."/>
            <person name="Hellsten U."/>
            <person name="May G.D."/>
            <person name="Yu Y."/>
            <person name="Sakurai T."/>
            <person name="Umezawa T."/>
            <person name="Bhattacharyya M.K."/>
            <person name="Sandhu D."/>
            <person name="Valliyodan B."/>
            <person name="Lindquist E."/>
            <person name="Peto M."/>
            <person name="Grant D."/>
            <person name="Shu S."/>
            <person name="Goodstein D."/>
            <person name="Barry K."/>
            <person name="Futrell-Griggs M."/>
            <person name="Abernathy B."/>
            <person name="Du J."/>
            <person name="Tian Z."/>
            <person name="Zhu L."/>
            <person name="Gill N."/>
            <person name="Joshi T."/>
            <person name="Libault M."/>
            <person name="Sethuraman A."/>
            <person name="Zhang X.-C."/>
            <person name="Shinozaki K."/>
            <person name="Nguyen H.T."/>
            <person name="Wing R.A."/>
            <person name="Cregan P."/>
            <person name="Specht J."/>
            <person name="Grimwood J."/>
            <person name="Rokhsar D."/>
            <person name="Stacey G."/>
            <person name="Shoemaker R.C."/>
            <person name="Jackson S.A."/>
        </authorList>
    </citation>
    <scope>NUCLEOTIDE SEQUENCE [LARGE SCALE GENOMIC DNA]</scope>
    <source>
        <strain evidence="4">cv. Williams 82</strain>
        <tissue evidence="3">Callus</tissue>
    </source>
</reference>
<evidence type="ECO:0000313" key="5">
    <source>
        <dbReference type="Proteomes" id="UP000008827"/>
    </source>
</evidence>
<keyword evidence="5" id="KW-1185">Reference proteome</keyword>
<proteinExistence type="predicted"/>
<dbReference type="AlphaFoldDB" id="I1MBL2"/>
<evidence type="ECO:0000313" key="3">
    <source>
        <dbReference type="EMBL" id="KRH17196.1"/>
    </source>
</evidence>
<protein>
    <recommendedName>
        <fullName evidence="2">Disease resistance protein At4g27190-like leucine-rich repeats domain-containing protein</fullName>
    </recommendedName>
</protein>
<dbReference type="SUPFAM" id="SSF52047">
    <property type="entry name" value="RNI-like"/>
    <property type="match status" value="1"/>
</dbReference>
<dbReference type="InterPro" id="IPR057135">
    <property type="entry name" value="At4g27190-like_LRR"/>
</dbReference>
<gene>
    <name evidence="3" type="ORF">GLYMA_14G204900</name>
</gene>
<reference evidence="4" key="2">
    <citation type="submission" date="2018-02" db="UniProtKB">
        <authorList>
            <consortium name="EnsemblPlants"/>
        </authorList>
    </citation>
    <scope>IDENTIFICATION</scope>
    <source>
        <strain evidence="4">Williams 82</strain>
    </source>
</reference>
<evidence type="ECO:0000259" key="2">
    <source>
        <dbReference type="Pfam" id="PF23247"/>
    </source>
</evidence>
<dbReference type="PANTHER" id="PTHR33463:SF218">
    <property type="entry name" value="DISEASE RESISTANCE PROTEIN RPS2-LIKE"/>
    <property type="match status" value="1"/>
</dbReference>
<dbReference type="Pfam" id="PF23247">
    <property type="entry name" value="LRR_RPS2"/>
    <property type="match status" value="1"/>
</dbReference>
<dbReference type="InParanoid" id="I1MBL2"/>
<dbReference type="eggNOG" id="ENOG502S72B">
    <property type="taxonomic scope" value="Eukaryota"/>
</dbReference>
<dbReference type="InterPro" id="IPR032675">
    <property type="entry name" value="LRR_dom_sf"/>
</dbReference>
<accession>I1MBL2</accession>
<feature type="domain" description="Disease resistance protein At4g27190-like leucine-rich repeats" evidence="2">
    <location>
        <begin position="15"/>
        <end position="133"/>
    </location>
</feature>
<organism evidence="4">
    <name type="scientific">Glycine max</name>
    <name type="common">Soybean</name>
    <name type="synonym">Glycine hispida</name>
    <dbReference type="NCBI Taxonomy" id="3847"/>
    <lineage>
        <taxon>Eukaryota</taxon>
        <taxon>Viridiplantae</taxon>
        <taxon>Streptophyta</taxon>
        <taxon>Embryophyta</taxon>
        <taxon>Tracheophyta</taxon>
        <taxon>Spermatophyta</taxon>
        <taxon>Magnoliopsida</taxon>
        <taxon>eudicotyledons</taxon>
        <taxon>Gunneridae</taxon>
        <taxon>Pentapetalae</taxon>
        <taxon>rosids</taxon>
        <taxon>fabids</taxon>
        <taxon>Fabales</taxon>
        <taxon>Fabaceae</taxon>
        <taxon>Papilionoideae</taxon>
        <taxon>50 kb inversion clade</taxon>
        <taxon>NPAAA clade</taxon>
        <taxon>indigoferoid/millettioid clade</taxon>
        <taxon>Phaseoleae</taxon>
        <taxon>Glycine</taxon>
        <taxon>Glycine subgen. Soja</taxon>
    </lineage>
</organism>
<evidence type="ECO:0000256" key="1">
    <source>
        <dbReference type="ARBA" id="ARBA00022821"/>
    </source>
</evidence>
<name>I1MBL2_SOYBN</name>
<dbReference type="EMBL" id="CM000847">
    <property type="protein sequence ID" value="KRH17196.1"/>
    <property type="molecule type" value="Genomic_DNA"/>
</dbReference>
<dbReference type="InterPro" id="IPR050905">
    <property type="entry name" value="Plant_NBS-LRR"/>
</dbReference>
<dbReference type="HOGENOM" id="CLU_1247254_0_0_1"/>
<dbReference type="PANTHER" id="PTHR33463">
    <property type="entry name" value="NB-ARC DOMAIN-CONTAINING PROTEIN-RELATED"/>
    <property type="match status" value="1"/>
</dbReference>
<dbReference type="EnsemblPlants" id="KRH17196">
    <property type="protein sequence ID" value="KRH17196"/>
    <property type="gene ID" value="GLYMA_14G204900"/>
</dbReference>
<dbReference type="Gramene" id="KRH17196">
    <property type="protein sequence ID" value="KRH17196"/>
    <property type="gene ID" value="GLYMA_14G204900"/>
</dbReference>
<dbReference type="Proteomes" id="UP000008827">
    <property type="component" value="Chromosome 14"/>
</dbReference>
<dbReference type="PaxDb" id="3847-GLYMA14G38550.1"/>
<keyword evidence="1" id="KW-0611">Plant defense</keyword>
<sequence>MNFVMYMGEGIMCLVTITFNQLSDQVLSFKLRHVLKFRQLELSGLGVKGLFQFQIREHGSNRELAPLNLDLTHAVLRDLPEFEFIWKGTTNFLSLQMLDMIYVNGCPKLKTIFSPTIVRSLPMLNTLRITNCEELEHIFDSGDSEEFKCLYTFSQQVCFPNLEWIEVENRNKLKCLFYNFVAGHFPSLSDLDIAECSQLEKVFAFEHEAGDDGQEGTGKDGE</sequence>
<reference evidence="3" key="3">
    <citation type="submission" date="2018-07" db="EMBL/GenBank/DDBJ databases">
        <title>WGS assembly of Glycine max.</title>
        <authorList>
            <person name="Schmutz J."/>
            <person name="Cannon S."/>
            <person name="Schlueter J."/>
            <person name="Ma J."/>
            <person name="Mitros T."/>
            <person name="Nelson W."/>
            <person name="Hyten D."/>
            <person name="Song Q."/>
            <person name="Thelen J."/>
            <person name="Cheng J."/>
            <person name="Xu D."/>
            <person name="Hellsten U."/>
            <person name="May G."/>
            <person name="Yu Y."/>
            <person name="Sakurai T."/>
            <person name="Umezawa T."/>
            <person name="Bhattacharyya M."/>
            <person name="Sandhu D."/>
            <person name="Valliyodan B."/>
            <person name="Lindquist E."/>
            <person name="Peto M."/>
            <person name="Grant D."/>
            <person name="Shu S."/>
            <person name="Goodstein D."/>
            <person name="Barry K."/>
            <person name="Futrell-Griggs M."/>
            <person name="Abernathy B."/>
            <person name="Du J."/>
            <person name="Tian Z."/>
            <person name="Zhu L."/>
            <person name="Gill N."/>
            <person name="Joshi T."/>
            <person name="Libault M."/>
            <person name="Sethuraman A."/>
            <person name="Zhang X."/>
            <person name="Shinozaki K."/>
            <person name="Nguyen H."/>
            <person name="Wing R."/>
            <person name="Cregan P."/>
            <person name="Specht J."/>
            <person name="Grimwood J."/>
            <person name="Rokhsar D."/>
            <person name="Stacey G."/>
            <person name="Shoemaker R."/>
            <person name="Jackson S."/>
        </authorList>
    </citation>
    <scope>NUCLEOTIDE SEQUENCE</scope>
    <source>
        <tissue evidence="3">Callus</tissue>
    </source>
</reference>
<evidence type="ECO:0000313" key="4">
    <source>
        <dbReference type="EnsemblPlants" id="KRH17196"/>
    </source>
</evidence>
<dbReference type="Gene3D" id="3.80.10.10">
    <property type="entry name" value="Ribonuclease Inhibitor"/>
    <property type="match status" value="1"/>
</dbReference>